<dbReference type="EMBL" id="PGOL01000399">
    <property type="protein sequence ID" value="PKI71111.1"/>
    <property type="molecule type" value="Genomic_DNA"/>
</dbReference>
<organism evidence="1 2">
    <name type="scientific">Punica granatum</name>
    <name type="common">Pomegranate</name>
    <dbReference type="NCBI Taxonomy" id="22663"/>
    <lineage>
        <taxon>Eukaryota</taxon>
        <taxon>Viridiplantae</taxon>
        <taxon>Streptophyta</taxon>
        <taxon>Embryophyta</taxon>
        <taxon>Tracheophyta</taxon>
        <taxon>Spermatophyta</taxon>
        <taxon>Magnoliopsida</taxon>
        <taxon>eudicotyledons</taxon>
        <taxon>Gunneridae</taxon>
        <taxon>Pentapetalae</taxon>
        <taxon>rosids</taxon>
        <taxon>malvids</taxon>
        <taxon>Myrtales</taxon>
        <taxon>Lythraceae</taxon>
        <taxon>Punica</taxon>
    </lineage>
</organism>
<evidence type="ECO:0000313" key="1">
    <source>
        <dbReference type="EMBL" id="PKI71111.1"/>
    </source>
</evidence>
<reference evidence="1 2" key="1">
    <citation type="submission" date="2017-11" db="EMBL/GenBank/DDBJ databases">
        <title>De-novo sequencing of pomegranate (Punica granatum L.) genome.</title>
        <authorList>
            <person name="Akparov Z."/>
            <person name="Amiraslanov A."/>
            <person name="Hajiyeva S."/>
            <person name="Abbasov M."/>
            <person name="Kaur K."/>
            <person name="Hamwieh A."/>
            <person name="Solovyev V."/>
            <person name="Salamov A."/>
            <person name="Braich B."/>
            <person name="Kosarev P."/>
            <person name="Mahmoud A."/>
            <person name="Hajiyev E."/>
            <person name="Babayeva S."/>
            <person name="Izzatullayeva V."/>
            <person name="Mammadov A."/>
            <person name="Mammadov A."/>
            <person name="Sharifova S."/>
            <person name="Ojaghi J."/>
            <person name="Eynullazada K."/>
            <person name="Bayramov B."/>
            <person name="Abdulazimova A."/>
            <person name="Shahmuradov I."/>
        </authorList>
    </citation>
    <scope>NUCLEOTIDE SEQUENCE [LARGE SCALE GENOMIC DNA]</scope>
    <source>
        <strain evidence="2">cv. AG2017</strain>
        <tissue evidence="1">Leaf</tissue>
    </source>
</reference>
<gene>
    <name evidence="1" type="ORF">CRG98_008479</name>
</gene>
<protein>
    <submittedName>
        <fullName evidence="1">Uncharacterized protein</fullName>
    </submittedName>
</protein>
<comment type="caution">
    <text evidence="1">The sequence shown here is derived from an EMBL/GenBank/DDBJ whole genome shotgun (WGS) entry which is preliminary data.</text>
</comment>
<dbReference type="AlphaFoldDB" id="A0A2I0KRL7"/>
<evidence type="ECO:0000313" key="2">
    <source>
        <dbReference type="Proteomes" id="UP000233551"/>
    </source>
</evidence>
<dbReference type="Proteomes" id="UP000233551">
    <property type="component" value="Unassembled WGS sequence"/>
</dbReference>
<accession>A0A2I0KRL7</accession>
<proteinExistence type="predicted"/>
<keyword evidence="2" id="KW-1185">Reference proteome</keyword>
<name>A0A2I0KRL7_PUNGR</name>
<sequence length="224" mass="24273">MPLGVLCRIVGSKLCLGRCPVSAELSDADIAIRAFVRPAGVALLKSAQCARALGDCFVYLSFYSPFATVTDLGAVPLNLKGMSYHFVTAAHKGFPIVPLFCPTFCLGRPQKGGFRPSGLDSFVCQVCKGEGFEGFDLRVRCVLSPLRNYVCCSPFCRGLLISFGLGVCAPEFNLIGARMRVPMQCGLGVSTFSGTRLRRSRHLPFRTRKSRAVESPGSRGTRYT</sequence>